<keyword evidence="1" id="KW-0472">Membrane</keyword>
<comment type="caution">
    <text evidence="5">The sequence shown here is derived from an EMBL/GenBank/DDBJ whole genome shotgun (WGS) entry which is preliminary data.</text>
</comment>
<keyword evidence="1" id="KW-1133">Transmembrane helix</keyword>
<feature type="domain" description="HAMP" evidence="3">
    <location>
        <begin position="175"/>
        <end position="229"/>
    </location>
</feature>
<keyword evidence="5" id="KW-0548">Nucleotidyltransferase</keyword>
<dbReference type="InterPro" id="IPR035965">
    <property type="entry name" value="PAS-like_dom_sf"/>
</dbReference>
<dbReference type="Gene3D" id="3.30.450.20">
    <property type="entry name" value="PAS domain"/>
    <property type="match status" value="1"/>
</dbReference>
<dbReference type="PROSITE" id="PS50887">
    <property type="entry name" value="GGDEF"/>
    <property type="match status" value="1"/>
</dbReference>
<reference evidence="5 6" key="1">
    <citation type="submission" date="2023-04" db="EMBL/GenBank/DDBJ databases">
        <title>A long-awaited taxogenomic arrangement of the family Halomonadaceae.</title>
        <authorList>
            <person name="De La Haba R."/>
            <person name="Chuvochina M."/>
            <person name="Wittouck S."/>
            <person name="Arahal D.R."/>
            <person name="Sanchez-Porro C."/>
            <person name="Hugenholtz P."/>
            <person name="Ventosa A."/>
        </authorList>
    </citation>
    <scope>NUCLEOTIDE SEQUENCE [LARGE SCALE GENOMIC DNA]</scope>
    <source>
        <strain evidence="5 6">DSM 22428</strain>
    </source>
</reference>
<evidence type="ECO:0000259" key="2">
    <source>
        <dbReference type="PROSITE" id="PS50112"/>
    </source>
</evidence>
<dbReference type="PROSITE" id="PS50885">
    <property type="entry name" value="HAMP"/>
    <property type="match status" value="1"/>
</dbReference>
<dbReference type="InterPro" id="IPR043128">
    <property type="entry name" value="Rev_trsase/Diguanyl_cyclase"/>
</dbReference>
<dbReference type="InterPro" id="IPR029787">
    <property type="entry name" value="Nucleotide_cyclase"/>
</dbReference>
<dbReference type="NCBIfam" id="TIGR00254">
    <property type="entry name" value="GGDEF"/>
    <property type="match status" value="1"/>
</dbReference>
<keyword evidence="1" id="KW-0812">Transmembrane</keyword>
<dbReference type="EC" id="2.7.7.65" evidence="5"/>
<dbReference type="RefSeq" id="WP_251593322.1">
    <property type="nucleotide sequence ID" value="NZ_JAMLJI010000002.1"/>
</dbReference>
<dbReference type="GO" id="GO:0052621">
    <property type="term" value="F:diguanylate cyclase activity"/>
    <property type="evidence" value="ECO:0007669"/>
    <property type="project" value="UniProtKB-EC"/>
</dbReference>
<gene>
    <name evidence="5" type="ORF">QC825_00715</name>
</gene>
<dbReference type="SUPFAM" id="SSF158472">
    <property type="entry name" value="HAMP domain-like"/>
    <property type="match status" value="1"/>
</dbReference>
<evidence type="ECO:0000256" key="1">
    <source>
        <dbReference type="SAM" id="Phobius"/>
    </source>
</evidence>
<dbReference type="NCBIfam" id="TIGR00229">
    <property type="entry name" value="sensory_box"/>
    <property type="match status" value="1"/>
</dbReference>
<dbReference type="CDD" id="cd06225">
    <property type="entry name" value="HAMP"/>
    <property type="match status" value="1"/>
</dbReference>
<keyword evidence="5" id="KW-0808">Transferase</keyword>
<dbReference type="Proteomes" id="UP001269375">
    <property type="component" value="Unassembled WGS sequence"/>
</dbReference>
<name>A0ABU1GRD2_9GAMM</name>
<evidence type="ECO:0000259" key="3">
    <source>
        <dbReference type="PROSITE" id="PS50885"/>
    </source>
</evidence>
<evidence type="ECO:0000313" key="5">
    <source>
        <dbReference type="EMBL" id="MDR5894589.1"/>
    </source>
</evidence>
<dbReference type="InterPro" id="IPR000160">
    <property type="entry name" value="GGDEF_dom"/>
</dbReference>
<dbReference type="SMART" id="SM00304">
    <property type="entry name" value="HAMP"/>
    <property type="match status" value="1"/>
</dbReference>
<dbReference type="SMART" id="SM00267">
    <property type="entry name" value="GGDEF"/>
    <property type="match status" value="1"/>
</dbReference>
<dbReference type="SUPFAM" id="SSF55785">
    <property type="entry name" value="PYP-like sensor domain (PAS domain)"/>
    <property type="match status" value="1"/>
</dbReference>
<accession>A0ABU1GRD2</accession>
<feature type="domain" description="GGDEF" evidence="4">
    <location>
        <begin position="384"/>
        <end position="518"/>
    </location>
</feature>
<evidence type="ECO:0000313" key="6">
    <source>
        <dbReference type="Proteomes" id="UP001269375"/>
    </source>
</evidence>
<dbReference type="Pfam" id="PF13188">
    <property type="entry name" value="PAS_8"/>
    <property type="match status" value="1"/>
</dbReference>
<sequence length="519" mass="56933">MTPFRTLLRVLRTRITARATITVVGVVGVLGVLFLGAALGIQSRDEAKRQGQRLEELMSTVERATQIACFINDTQLAQEVVEGLLGNRIVMDVRIIASDTTVLAAGGAGGQGADTAVSRDIKSPFDASKSICRIFMVPDQAQIDHLVADASRFLSAALVLQLLGIGLCVILVTVKFVTRPIAGLSRKLGELEAETGQKLDVPRGNHHDEIGRLVLSVNAMIDRLMQSLTEERRLRQLHAMEERRYSLLFDNVEAGIFEIDHQGRLVSANAAFQRLFELESIDRGQQVPVLSERVRGLAVPASGSSNPRTQLELCLSARGAQERWIAVSLSWLKEDHLQGVVHDITARKRAAEQAEELATTDPLTGYGNRLGFERELSAASGSGSDRAILLIDFDHFKQINDTYGHHVGDEALIEMAGRLHRLLDAGDYLARLGGDEFVMLLSSRTHRDALDAMLISLRKACETPVLTIENTHVYMGVSIGIAVLGRDAHDGSRALQLADKAMYAAKRAGRNTWRYYDDT</sequence>
<feature type="domain" description="PAS" evidence="2">
    <location>
        <begin position="241"/>
        <end position="276"/>
    </location>
</feature>
<dbReference type="Gene3D" id="6.10.340.10">
    <property type="match status" value="1"/>
</dbReference>
<dbReference type="InterPro" id="IPR003660">
    <property type="entry name" value="HAMP_dom"/>
</dbReference>
<dbReference type="Gene3D" id="3.30.70.270">
    <property type="match status" value="1"/>
</dbReference>
<protein>
    <submittedName>
        <fullName evidence="5">Diguanylate cyclase</fullName>
        <ecNumber evidence="5">2.7.7.65</ecNumber>
    </submittedName>
</protein>
<organism evidence="5 6">
    <name type="scientific">Larsenimonas suaedae</name>
    <dbReference type="NCBI Taxonomy" id="1851019"/>
    <lineage>
        <taxon>Bacteria</taxon>
        <taxon>Pseudomonadati</taxon>
        <taxon>Pseudomonadota</taxon>
        <taxon>Gammaproteobacteria</taxon>
        <taxon>Oceanospirillales</taxon>
        <taxon>Halomonadaceae</taxon>
        <taxon>Larsenimonas</taxon>
    </lineage>
</organism>
<proteinExistence type="predicted"/>
<dbReference type="PANTHER" id="PTHR46663:SF3">
    <property type="entry name" value="SLL0267 PROTEIN"/>
    <property type="match status" value="1"/>
</dbReference>
<dbReference type="InterPro" id="IPR052163">
    <property type="entry name" value="DGC-Regulatory_Protein"/>
</dbReference>
<evidence type="ECO:0000259" key="4">
    <source>
        <dbReference type="PROSITE" id="PS50887"/>
    </source>
</evidence>
<dbReference type="InterPro" id="IPR000014">
    <property type="entry name" value="PAS"/>
</dbReference>
<dbReference type="PANTHER" id="PTHR46663">
    <property type="entry name" value="DIGUANYLATE CYCLASE DGCT-RELATED"/>
    <property type="match status" value="1"/>
</dbReference>
<feature type="transmembrane region" description="Helical" evidence="1">
    <location>
        <begin position="21"/>
        <end position="41"/>
    </location>
</feature>
<dbReference type="SUPFAM" id="SSF55073">
    <property type="entry name" value="Nucleotide cyclase"/>
    <property type="match status" value="1"/>
</dbReference>
<dbReference type="Pfam" id="PF00990">
    <property type="entry name" value="GGDEF"/>
    <property type="match status" value="1"/>
</dbReference>
<keyword evidence="6" id="KW-1185">Reference proteome</keyword>
<dbReference type="PROSITE" id="PS50112">
    <property type="entry name" value="PAS"/>
    <property type="match status" value="1"/>
</dbReference>
<dbReference type="EMBL" id="JARWAO010000001">
    <property type="protein sequence ID" value="MDR5894589.1"/>
    <property type="molecule type" value="Genomic_DNA"/>
</dbReference>
<dbReference type="CDD" id="cd01949">
    <property type="entry name" value="GGDEF"/>
    <property type="match status" value="1"/>
</dbReference>